<gene>
    <name evidence="14" type="primary">IRAG2</name>
</gene>
<keyword evidence="3" id="KW-0963">Cytoplasm</keyword>
<evidence type="ECO:0000256" key="1">
    <source>
        <dbReference type="ARBA" id="ARBA00004167"/>
    </source>
</evidence>
<dbReference type="CTD" id="4033"/>
<keyword evidence="13" id="KW-1185">Reference proteome</keyword>
<feature type="region of interest" description="Disordered" evidence="9">
    <location>
        <begin position="101"/>
        <end position="125"/>
    </location>
</feature>
<proteinExistence type="predicted"/>
<dbReference type="Pfam" id="PF05781">
    <property type="entry name" value="MRVI1"/>
    <property type="match status" value="2"/>
</dbReference>
<feature type="compositionally biased region" description="Polar residues" evidence="9">
    <location>
        <begin position="172"/>
        <end position="184"/>
    </location>
</feature>
<feature type="region of interest" description="Disordered" evidence="9">
    <location>
        <begin position="147"/>
        <end position="166"/>
    </location>
</feature>
<feature type="transmembrane region" description="Helical" evidence="10">
    <location>
        <begin position="1294"/>
        <end position="1315"/>
    </location>
</feature>
<organism evidence="13 14">
    <name type="scientific">Pogona vitticeps</name>
    <name type="common">central bearded dragon</name>
    <dbReference type="NCBI Taxonomy" id="103695"/>
    <lineage>
        <taxon>Eukaryota</taxon>
        <taxon>Metazoa</taxon>
        <taxon>Chordata</taxon>
        <taxon>Craniata</taxon>
        <taxon>Vertebrata</taxon>
        <taxon>Euteleostomi</taxon>
        <taxon>Lepidosauria</taxon>
        <taxon>Squamata</taxon>
        <taxon>Bifurcata</taxon>
        <taxon>Unidentata</taxon>
        <taxon>Episquamata</taxon>
        <taxon>Toxicofera</taxon>
        <taxon>Iguania</taxon>
        <taxon>Acrodonta</taxon>
        <taxon>Agamidae</taxon>
        <taxon>Amphibolurinae</taxon>
        <taxon>Pogona</taxon>
    </lineage>
</organism>
<evidence type="ECO:0000313" key="13">
    <source>
        <dbReference type="Proteomes" id="UP001652642"/>
    </source>
</evidence>
<dbReference type="GO" id="GO:0005789">
    <property type="term" value="C:endoplasmic reticulum membrane"/>
    <property type="evidence" value="ECO:0007669"/>
    <property type="project" value="TreeGrafter"/>
</dbReference>
<dbReference type="PANTHER" id="PTHR15352:SF3">
    <property type="entry name" value="INOSITOL 1,4,5-TRIPHOSPHATE RECEPTOR ASSOCIATED 2"/>
    <property type="match status" value="1"/>
</dbReference>
<evidence type="ECO:0000256" key="3">
    <source>
        <dbReference type="ARBA" id="ARBA00022490"/>
    </source>
</evidence>
<dbReference type="InterPro" id="IPR008677">
    <property type="entry name" value="MRVI1"/>
</dbReference>
<keyword evidence="6 8" id="KW-0175">Coiled coil</keyword>
<feature type="region of interest" description="Disordered" evidence="9">
    <location>
        <begin position="172"/>
        <end position="194"/>
    </location>
</feature>
<dbReference type="Pfam" id="PF14662">
    <property type="entry name" value="KASH_CCD"/>
    <property type="match status" value="1"/>
</dbReference>
<dbReference type="Pfam" id="PF14658">
    <property type="entry name" value="EF-hand_9"/>
    <property type="match status" value="1"/>
</dbReference>
<dbReference type="PANTHER" id="PTHR15352">
    <property type="entry name" value="LYMPHOID-RESTRICTED MEMBRANE PROTEIN, JAW1"/>
    <property type="match status" value="1"/>
</dbReference>
<reference evidence="14" key="1">
    <citation type="submission" date="2025-08" db="UniProtKB">
        <authorList>
            <consortium name="RefSeq"/>
        </authorList>
    </citation>
    <scope>IDENTIFICATION</scope>
</reference>
<evidence type="ECO:0000256" key="6">
    <source>
        <dbReference type="ARBA" id="ARBA00023054"/>
    </source>
</evidence>
<dbReference type="KEGG" id="pvt:110083001"/>
<feature type="coiled-coil region" evidence="8">
    <location>
        <begin position="708"/>
        <end position="798"/>
    </location>
</feature>
<feature type="domain" description="Protein KASH5 EF-hand-like" evidence="11">
    <location>
        <begin position="227"/>
        <end position="291"/>
    </location>
</feature>
<comment type="subcellular location">
    <subcellularLocation>
        <location evidence="2">Cytoplasm</location>
    </subcellularLocation>
    <subcellularLocation>
        <location evidence="1">Membrane</location>
        <topology evidence="1">Single-pass membrane protein</topology>
    </subcellularLocation>
</comment>
<evidence type="ECO:0000256" key="7">
    <source>
        <dbReference type="ARBA" id="ARBA00023136"/>
    </source>
</evidence>
<dbReference type="InterPro" id="IPR039508">
    <property type="entry name" value="KASH5_EF-hand-like_dom"/>
</dbReference>
<keyword evidence="5 10" id="KW-1133">Transmembrane helix</keyword>
<dbReference type="InParanoid" id="A0A6J0U7J5"/>
<dbReference type="RefSeq" id="XP_020656726.2">
    <property type="nucleotide sequence ID" value="XM_020801067.2"/>
</dbReference>
<accession>A0A6J0U7J5</accession>
<evidence type="ECO:0000256" key="9">
    <source>
        <dbReference type="SAM" id="MobiDB-lite"/>
    </source>
</evidence>
<keyword evidence="4 10" id="KW-0812">Transmembrane</keyword>
<feature type="region of interest" description="Disordered" evidence="9">
    <location>
        <begin position="1171"/>
        <end position="1194"/>
    </location>
</feature>
<sequence length="1353" mass="151144">MSKMASESYLRKRHHHPVDSLCRKLQAINMMDQASNPALQIPKFQSKNFDSPQSNVKKNLEEILKKRTLKTSEDASTPSHDTCLLSPFVEDSIFSPCPPVATPAHRRVSDIRSESSLSGRNKEKATRSWLLASQTGCSSPYLLKREGSASAPRCGPSNRELKSVPSRECNYLTSSPDVSVQETQPAEAESQLPSSKTLSVGWKRSAEIKDDEDSDVSLICEEDLLTTMFSACDVERRGKVPVSKLVDFLRYTTSRSSEDSGLEELCNMLDPDQRDISMDLETYHAIMKEWIEDCRRNWNDFPATEMTKEGTPVAKKTPVRMNVTFGSLEALGGDVSRGDLEASDLITCVADLQFNNQKLQEENSQLKLALDVMEETNNRLTEDNGDLRNQIKSFQQSVARVKTLKEELEEAKNNLNTSEEQRLKVEAQNKQLEKENQTLVLKISSLQEENIRNALDSDGLEKKIVELSRNIAELHVQVHLYENMMGSKDAALQKKDLDIQELKSTLKEYTSVIEILRIEKNKLMNNVQHMQQELISNGINFPLIYKLNSSILDGTNSLHWELELAQRQPEVSGTERCALDESLDREVLLLLEGPERVGENFKAIIQNLQEDFLQVDELASLILLWPADSETNMQEAYEKKLVDLRQKLENKRTFWIQKLDLLGAQKESLDKELIKMSGSVRRLRTEQLHLKKALSSRQHELESIKQLKEVAVAEAEVLRSTLQEANKQLQDANQMVKDREKDFHVACEEARSLQKKLEEALAEQAGLQEANSKLTLTCQLLERKAKDCSSALDSLREKCFKGLSDGVVCQVADCSQRLGAHENRLFGLSSSTTSGFLCSQNTLLLDALALDSLHLIQRSSVPSYLENTKIKSAFKKRQLRNETLSDVMLEVHKCNRRSVGNQTDPDFALDTRMEVSLTEEGEAGLLADVTSSSEPSPSQEATSALPSECTKGFQVIGMDSVPPQTMEGEVSESASVVVEEEAVVAAGEEPKEGTLPTVAAGDSSSTENLSRVAVCRSRQKSNASPSEKETEAEFLRLSLGFKCDLFTLEKRVRLEERSRDLAEGNLRKETAGALKLLDSLAALSEDNQAQEIVKKLRKSLDLLNQHATRIASKAEMLGAVHQESRVSKAVEVMIQHVENLKRTYAREHAELEELKGILLQNEKSFGSLCDRDESSIKKHPGSLKAQLNETDGSDRNDKFCRRSSWGLLGAKQGEKRPLLHRYVSSPSWTESEEDQLGPEITPLEQPAPEIQGSKARKLSEKEGSPSKWGLHSLCTRLFSWTSSLGTSICRANKAVYASVIVTVLLAILSTFLMGFSFQRPAEAAPAGTGDAWTSVQQLLWPYTGLQHQGPPPV</sequence>
<keyword evidence="7 10" id="KW-0472">Membrane</keyword>
<protein>
    <submittedName>
        <fullName evidence="14">Inositol 1,4,5-triphosphate receptor associated 2 isoform X1</fullName>
    </submittedName>
</protein>
<feature type="domain" description="KASH5-like coiled-coil" evidence="12">
    <location>
        <begin position="341"/>
        <end position="529"/>
    </location>
</feature>
<feature type="region of interest" description="Disordered" evidence="9">
    <location>
        <begin position="1229"/>
        <end position="1263"/>
    </location>
</feature>
<evidence type="ECO:0000256" key="10">
    <source>
        <dbReference type="SAM" id="Phobius"/>
    </source>
</evidence>
<keyword evidence="14" id="KW-0675">Receptor</keyword>
<dbReference type="InterPro" id="IPR028168">
    <property type="entry name" value="KASH5_CC"/>
</dbReference>
<evidence type="ECO:0000259" key="12">
    <source>
        <dbReference type="Pfam" id="PF14662"/>
    </source>
</evidence>
<evidence type="ECO:0000256" key="8">
    <source>
        <dbReference type="SAM" id="Coils"/>
    </source>
</evidence>
<evidence type="ECO:0000259" key="11">
    <source>
        <dbReference type="Pfam" id="PF14658"/>
    </source>
</evidence>
<dbReference type="Proteomes" id="UP001652642">
    <property type="component" value="Chromosome 5"/>
</dbReference>
<name>A0A6J0U7J5_9SAUR</name>
<evidence type="ECO:0000256" key="4">
    <source>
        <dbReference type="ARBA" id="ARBA00022692"/>
    </source>
</evidence>
<feature type="coiled-coil region" evidence="8">
    <location>
        <begin position="349"/>
        <end position="533"/>
    </location>
</feature>
<dbReference type="GeneID" id="110083001"/>
<evidence type="ECO:0000256" key="5">
    <source>
        <dbReference type="ARBA" id="ARBA00022989"/>
    </source>
</evidence>
<dbReference type="OrthoDB" id="10062605at2759"/>
<evidence type="ECO:0000256" key="2">
    <source>
        <dbReference type="ARBA" id="ARBA00004496"/>
    </source>
</evidence>
<evidence type="ECO:0000313" key="14">
    <source>
        <dbReference type="RefSeq" id="XP_020656726.2"/>
    </source>
</evidence>